<feature type="domain" description="N-acetyltransferase" evidence="3">
    <location>
        <begin position="1"/>
        <end position="148"/>
    </location>
</feature>
<protein>
    <submittedName>
        <fullName evidence="4">GNAT family N-acetyltransferase</fullName>
    </submittedName>
</protein>
<keyword evidence="2" id="KW-0012">Acyltransferase</keyword>
<dbReference type="Proteomes" id="UP000503336">
    <property type="component" value="Chromosome"/>
</dbReference>
<organism evidence="4 5">
    <name type="scientific">Pikeienuella piscinae</name>
    <dbReference type="NCBI Taxonomy" id="2748098"/>
    <lineage>
        <taxon>Bacteria</taxon>
        <taxon>Pseudomonadati</taxon>
        <taxon>Pseudomonadota</taxon>
        <taxon>Alphaproteobacteria</taxon>
        <taxon>Rhodobacterales</taxon>
        <taxon>Paracoccaceae</taxon>
        <taxon>Pikeienuella</taxon>
    </lineage>
</organism>
<reference evidence="4 5" key="1">
    <citation type="submission" date="2020-02" db="EMBL/GenBank/DDBJ databases">
        <title>complete genome sequence of Rhodobacteraceae bacterium.</title>
        <authorList>
            <person name="Park J."/>
            <person name="Kim Y.-S."/>
            <person name="Kim K.-H."/>
        </authorList>
    </citation>
    <scope>NUCLEOTIDE SEQUENCE [LARGE SCALE GENOMIC DNA]</scope>
    <source>
        <strain evidence="4 5">RR4-56</strain>
    </source>
</reference>
<sequence>MQLQRARPEDVAPIRQVAIAAYAPYIRRIGRKPAPMLADFPALIAAGAVWTLAEIADIIGFIVLRQIGESLHLENVAVHPERHGEGHGRTLLDFAEAEARRRGLGKLDLYTNALMTENLALYTLLGWRETGRRRENGFDRVYFEKDVAPAE</sequence>
<keyword evidence="1 4" id="KW-0808">Transferase</keyword>
<dbReference type="GO" id="GO:0016747">
    <property type="term" value="F:acyltransferase activity, transferring groups other than amino-acyl groups"/>
    <property type="evidence" value="ECO:0007669"/>
    <property type="project" value="InterPro"/>
</dbReference>
<dbReference type="Gene3D" id="3.40.630.30">
    <property type="match status" value="1"/>
</dbReference>
<accession>A0A7M3T6K2</accession>
<keyword evidence="5" id="KW-1185">Reference proteome</keyword>
<evidence type="ECO:0000256" key="1">
    <source>
        <dbReference type="ARBA" id="ARBA00022679"/>
    </source>
</evidence>
<dbReference type="EMBL" id="CP049056">
    <property type="protein sequence ID" value="QIE57633.1"/>
    <property type="molecule type" value="Genomic_DNA"/>
</dbReference>
<dbReference type="PROSITE" id="PS51186">
    <property type="entry name" value="GNAT"/>
    <property type="match status" value="1"/>
</dbReference>
<proteinExistence type="predicted"/>
<dbReference type="InterPro" id="IPR000182">
    <property type="entry name" value="GNAT_dom"/>
</dbReference>
<dbReference type="SUPFAM" id="SSF55729">
    <property type="entry name" value="Acyl-CoA N-acyltransferases (Nat)"/>
    <property type="match status" value="1"/>
</dbReference>
<dbReference type="PANTHER" id="PTHR43877">
    <property type="entry name" value="AMINOALKYLPHOSPHONATE N-ACETYLTRANSFERASE-RELATED-RELATED"/>
    <property type="match status" value="1"/>
</dbReference>
<evidence type="ECO:0000256" key="2">
    <source>
        <dbReference type="ARBA" id="ARBA00023315"/>
    </source>
</evidence>
<evidence type="ECO:0000313" key="4">
    <source>
        <dbReference type="EMBL" id="QIE57633.1"/>
    </source>
</evidence>
<name>A0A7M3T6K2_9RHOB</name>
<dbReference type="RefSeq" id="WP_165102907.1">
    <property type="nucleotide sequence ID" value="NZ_CP049056.1"/>
</dbReference>
<dbReference type="Pfam" id="PF00583">
    <property type="entry name" value="Acetyltransf_1"/>
    <property type="match status" value="1"/>
</dbReference>
<dbReference type="InterPro" id="IPR016181">
    <property type="entry name" value="Acyl_CoA_acyltransferase"/>
</dbReference>
<dbReference type="InterPro" id="IPR050832">
    <property type="entry name" value="Bact_Acetyltransf"/>
</dbReference>
<gene>
    <name evidence="4" type="ORF">G5B40_20555</name>
</gene>
<dbReference type="KEGG" id="hdh:G5B40_20555"/>
<dbReference type="AlphaFoldDB" id="A0A7M3T6K2"/>
<evidence type="ECO:0000259" key="3">
    <source>
        <dbReference type="PROSITE" id="PS51186"/>
    </source>
</evidence>
<dbReference type="CDD" id="cd04301">
    <property type="entry name" value="NAT_SF"/>
    <property type="match status" value="1"/>
</dbReference>
<evidence type="ECO:0000313" key="5">
    <source>
        <dbReference type="Proteomes" id="UP000503336"/>
    </source>
</evidence>
<dbReference type="PANTHER" id="PTHR43877:SF2">
    <property type="entry name" value="AMINOALKYLPHOSPHONATE N-ACETYLTRANSFERASE-RELATED"/>
    <property type="match status" value="1"/>
</dbReference>